<reference evidence="2 3" key="1">
    <citation type="submission" date="2022-07" db="EMBL/GenBank/DDBJ databases">
        <authorList>
            <person name="Xamxidin M."/>
            <person name="Wu M."/>
        </authorList>
    </citation>
    <scope>NUCLEOTIDE SEQUENCE [LARGE SCALE GENOMIC DNA]</scope>
    <source>
        <strain evidence="2 3">NBRC 111650</strain>
    </source>
</reference>
<gene>
    <name evidence="2" type="ORF">NQT62_10890</name>
</gene>
<accession>A0ABT1WHE2</accession>
<sequence>MSSKGIKVSVMYPNKAGARFDHEYYKNTHMPLVKSKMGDALRYYTVDRGLAGGTPGEAPTYVAMCHLFCDSVESFQAAFGPHAQTILADIPNYTDLQPVLQISEVVVGKP</sequence>
<comment type="caution">
    <text evidence="2">The sequence shown here is derived from an EMBL/GenBank/DDBJ whole genome shotgun (WGS) entry which is preliminary data.</text>
</comment>
<organism evidence="2 3">
    <name type="scientific">Limnobacter humi</name>
    <dbReference type="NCBI Taxonomy" id="1778671"/>
    <lineage>
        <taxon>Bacteria</taxon>
        <taxon>Pseudomonadati</taxon>
        <taxon>Pseudomonadota</taxon>
        <taxon>Betaproteobacteria</taxon>
        <taxon>Burkholderiales</taxon>
        <taxon>Burkholderiaceae</taxon>
        <taxon>Limnobacter</taxon>
    </lineage>
</organism>
<evidence type="ECO:0000259" key="1">
    <source>
        <dbReference type="Pfam" id="PF07110"/>
    </source>
</evidence>
<protein>
    <submittedName>
        <fullName evidence="2">EthD family reductase</fullName>
    </submittedName>
</protein>
<evidence type="ECO:0000313" key="3">
    <source>
        <dbReference type="Proteomes" id="UP001204142"/>
    </source>
</evidence>
<dbReference type="Gene3D" id="3.30.70.100">
    <property type="match status" value="1"/>
</dbReference>
<dbReference type="Proteomes" id="UP001204142">
    <property type="component" value="Unassembled WGS sequence"/>
</dbReference>
<dbReference type="InterPro" id="IPR009799">
    <property type="entry name" value="EthD_dom"/>
</dbReference>
<dbReference type="EMBL" id="JANIGO010000003">
    <property type="protein sequence ID" value="MCQ8896937.1"/>
    <property type="molecule type" value="Genomic_DNA"/>
</dbReference>
<proteinExistence type="predicted"/>
<dbReference type="PANTHER" id="PTHR40260:SF2">
    <property type="entry name" value="BLR8190 PROTEIN"/>
    <property type="match status" value="1"/>
</dbReference>
<dbReference type="NCBIfam" id="TIGR02118">
    <property type="entry name" value="EthD family reductase"/>
    <property type="match status" value="1"/>
</dbReference>
<dbReference type="Pfam" id="PF07110">
    <property type="entry name" value="EthD"/>
    <property type="match status" value="1"/>
</dbReference>
<keyword evidence="3" id="KW-1185">Reference proteome</keyword>
<feature type="domain" description="EthD" evidence="1">
    <location>
        <begin position="21"/>
        <end position="96"/>
    </location>
</feature>
<dbReference type="PANTHER" id="PTHR40260">
    <property type="entry name" value="BLR8190 PROTEIN"/>
    <property type="match status" value="1"/>
</dbReference>
<dbReference type="RefSeq" id="WP_256764727.1">
    <property type="nucleotide sequence ID" value="NZ_JANIGO010000003.1"/>
</dbReference>
<name>A0ABT1WHE2_9BURK</name>
<dbReference type="InterPro" id="IPR011008">
    <property type="entry name" value="Dimeric_a/b-barrel"/>
</dbReference>
<evidence type="ECO:0000313" key="2">
    <source>
        <dbReference type="EMBL" id="MCQ8896937.1"/>
    </source>
</evidence>
<dbReference type="SUPFAM" id="SSF54909">
    <property type="entry name" value="Dimeric alpha+beta barrel"/>
    <property type="match status" value="1"/>
</dbReference>